<proteinExistence type="predicted"/>
<name>A0A9P5NJ53_GYMJU</name>
<protein>
    <submittedName>
        <fullName evidence="2">Uncharacterized protein</fullName>
    </submittedName>
</protein>
<comment type="caution">
    <text evidence="2">The sequence shown here is derived from an EMBL/GenBank/DDBJ whole genome shotgun (WGS) entry which is preliminary data.</text>
</comment>
<evidence type="ECO:0000256" key="1">
    <source>
        <dbReference type="SAM" id="Phobius"/>
    </source>
</evidence>
<reference evidence="2" key="1">
    <citation type="submission" date="2020-11" db="EMBL/GenBank/DDBJ databases">
        <authorList>
            <consortium name="DOE Joint Genome Institute"/>
            <person name="Ahrendt S."/>
            <person name="Riley R."/>
            <person name="Andreopoulos W."/>
            <person name="LaButti K."/>
            <person name="Pangilinan J."/>
            <person name="Ruiz-duenas F.J."/>
            <person name="Barrasa J.M."/>
            <person name="Sanchez-Garcia M."/>
            <person name="Camarero S."/>
            <person name="Miyauchi S."/>
            <person name="Serrano A."/>
            <person name="Linde D."/>
            <person name="Babiker R."/>
            <person name="Drula E."/>
            <person name="Ayuso-Fernandez I."/>
            <person name="Pacheco R."/>
            <person name="Padilla G."/>
            <person name="Ferreira P."/>
            <person name="Barriuso J."/>
            <person name="Kellner H."/>
            <person name="Castanera R."/>
            <person name="Alfaro M."/>
            <person name="Ramirez L."/>
            <person name="Pisabarro A.G."/>
            <person name="Kuo A."/>
            <person name="Tritt A."/>
            <person name="Lipzen A."/>
            <person name="He G."/>
            <person name="Yan M."/>
            <person name="Ng V."/>
            <person name="Cullen D."/>
            <person name="Martin F."/>
            <person name="Rosso M.-N."/>
            <person name="Henrissat B."/>
            <person name="Hibbett D."/>
            <person name="Martinez A.T."/>
            <person name="Grigoriev I.V."/>
        </authorList>
    </citation>
    <scope>NUCLEOTIDE SEQUENCE</scope>
    <source>
        <strain evidence="2">AH 44721</strain>
    </source>
</reference>
<dbReference type="AlphaFoldDB" id="A0A9P5NJ53"/>
<keyword evidence="1" id="KW-0472">Membrane</keyword>
<sequence>TGDTSASPYIVATAQQMFLWLFIFLLTRPSKSQHKRAKAVVVKIRCDIQLLFLVSKSVEVFLVV</sequence>
<dbReference type="EMBL" id="JADNYJ010000096">
    <property type="protein sequence ID" value="KAF8886449.1"/>
    <property type="molecule type" value="Genomic_DNA"/>
</dbReference>
<keyword evidence="1" id="KW-0812">Transmembrane</keyword>
<keyword evidence="1" id="KW-1133">Transmembrane helix</keyword>
<keyword evidence="3" id="KW-1185">Reference proteome</keyword>
<gene>
    <name evidence="2" type="ORF">CPB84DRAFT_1787627</name>
</gene>
<accession>A0A9P5NJ53</accession>
<evidence type="ECO:0000313" key="3">
    <source>
        <dbReference type="Proteomes" id="UP000724874"/>
    </source>
</evidence>
<evidence type="ECO:0000313" key="2">
    <source>
        <dbReference type="EMBL" id="KAF8886449.1"/>
    </source>
</evidence>
<feature type="non-terminal residue" evidence="2">
    <location>
        <position position="1"/>
    </location>
</feature>
<dbReference type="Proteomes" id="UP000724874">
    <property type="component" value="Unassembled WGS sequence"/>
</dbReference>
<organism evidence="2 3">
    <name type="scientific">Gymnopilus junonius</name>
    <name type="common">Spectacular rustgill mushroom</name>
    <name type="synonym">Gymnopilus spectabilis subsp. junonius</name>
    <dbReference type="NCBI Taxonomy" id="109634"/>
    <lineage>
        <taxon>Eukaryota</taxon>
        <taxon>Fungi</taxon>
        <taxon>Dikarya</taxon>
        <taxon>Basidiomycota</taxon>
        <taxon>Agaricomycotina</taxon>
        <taxon>Agaricomycetes</taxon>
        <taxon>Agaricomycetidae</taxon>
        <taxon>Agaricales</taxon>
        <taxon>Agaricineae</taxon>
        <taxon>Hymenogastraceae</taxon>
        <taxon>Gymnopilus</taxon>
    </lineage>
</organism>
<feature type="transmembrane region" description="Helical" evidence="1">
    <location>
        <begin position="6"/>
        <end position="26"/>
    </location>
</feature>